<feature type="non-terminal residue" evidence="1">
    <location>
        <position position="255"/>
    </location>
</feature>
<evidence type="ECO:0008006" key="2">
    <source>
        <dbReference type="Google" id="ProtNLM"/>
    </source>
</evidence>
<reference evidence="1" key="1">
    <citation type="submission" date="2018-05" db="EMBL/GenBank/DDBJ databases">
        <authorList>
            <person name="Lanie J.A."/>
            <person name="Ng W.-L."/>
            <person name="Kazmierczak K.M."/>
            <person name="Andrzejewski T.M."/>
            <person name="Davidsen T.M."/>
            <person name="Wayne K.J."/>
            <person name="Tettelin H."/>
            <person name="Glass J.I."/>
            <person name="Rusch D."/>
            <person name="Podicherti R."/>
            <person name="Tsui H.-C.T."/>
            <person name="Winkler M.E."/>
        </authorList>
    </citation>
    <scope>NUCLEOTIDE SEQUENCE</scope>
</reference>
<proteinExistence type="predicted"/>
<dbReference type="EMBL" id="UINC01031705">
    <property type="protein sequence ID" value="SVB18172.1"/>
    <property type="molecule type" value="Genomic_DNA"/>
</dbReference>
<evidence type="ECO:0000313" key="1">
    <source>
        <dbReference type="EMBL" id="SVB18172.1"/>
    </source>
</evidence>
<dbReference type="AlphaFoldDB" id="A0A382BXC3"/>
<gene>
    <name evidence="1" type="ORF">METZ01_LOCUS171026</name>
</gene>
<dbReference type="InterPro" id="IPR008775">
    <property type="entry name" value="Phytyl_CoA_dOase-like"/>
</dbReference>
<dbReference type="Pfam" id="PF05721">
    <property type="entry name" value="PhyH"/>
    <property type="match status" value="1"/>
</dbReference>
<dbReference type="SUPFAM" id="SSF51197">
    <property type="entry name" value="Clavaminate synthase-like"/>
    <property type="match status" value="1"/>
</dbReference>
<dbReference type="Gene3D" id="2.60.120.620">
    <property type="entry name" value="q2cbj1_9rhob like domain"/>
    <property type="match status" value="1"/>
</dbReference>
<name>A0A382BXC3_9ZZZZ</name>
<protein>
    <recommendedName>
        <fullName evidence="2">Fe2OG dioxygenase domain-containing protein</fullName>
    </recommendedName>
</protein>
<sequence>MSRYESSVSHEIEKFNLGKYIEELETDGLTIVPPEVTGVAPELIDRCAGVLLERFTELTGCPITVEDGPLKDLVWPEGDEHRFLTSPEAPDPTQVLLQQLLLVDRCFRDLALNPVVDVLVNHLMGEQTQNSGRARRLSSANSFIKWPGEFGYGPGLGLHCDQVSNPFPWGRTALTANVTWALTDYSGDGGALAYVPGSHKANAQPAPDAASDAIAAEAPRGSAIVFHGATWHGAFPKKTPGLRLCAVTYYRHISV</sequence>
<accession>A0A382BXC3</accession>
<organism evidence="1">
    <name type="scientific">marine metagenome</name>
    <dbReference type="NCBI Taxonomy" id="408172"/>
    <lineage>
        <taxon>unclassified sequences</taxon>
        <taxon>metagenomes</taxon>
        <taxon>ecological metagenomes</taxon>
    </lineage>
</organism>